<keyword evidence="2" id="KW-1185">Reference proteome</keyword>
<feature type="non-terminal residue" evidence="1">
    <location>
        <position position="1"/>
    </location>
</feature>
<feature type="non-terminal residue" evidence="1">
    <location>
        <position position="185"/>
    </location>
</feature>
<dbReference type="AlphaFoldDB" id="A0A851LA96"/>
<accession>A0A851LA96</accession>
<reference evidence="1" key="1">
    <citation type="submission" date="2019-09" db="EMBL/GenBank/DDBJ databases">
        <title>Bird 10,000 Genomes (B10K) Project - Family phase.</title>
        <authorList>
            <person name="Zhang G."/>
        </authorList>
    </citation>
    <scope>NUCLEOTIDE SEQUENCE</scope>
    <source>
        <strain evidence="1">B10K-CU-031-40</strain>
    </source>
</reference>
<dbReference type="OrthoDB" id="275177at2759"/>
<dbReference type="EMBL" id="WBMX01000257">
    <property type="protein sequence ID" value="NXC13083.1"/>
    <property type="molecule type" value="Genomic_DNA"/>
</dbReference>
<dbReference type="Proteomes" id="UP000621168">
    <property type="component" value="Unassembled WGS sequence"/>
</dbReference>
<gene>
    <name evidence="1" type="primary">Ift22</name>
    <name evidence="1" type="ORF">CORCRI_R02928</name>
</gene>
<organism evidence="1 2">
    <name type="scientific">Corythaeola cristata</name>
    <name type="common">Great blue turaco</name>
    <dbReference type="NCBI Taxonomy" id="103954"/>
    <lineage>
        <taxon>Eukaryota</taxon>
        <taxon>Metazoa</taxon>
        <taxon>Chordata</taxon>
        <taxon>Craniata</taxon>
        <taxon>Vertebrata</taxon>
        <taxon>Euteleostomi</taxon>
        <taxon>Archelosauria</taxon>
        <taxon>Archosauria</taxon>
        <taxon>Dinosauria</taxon>
        <taxon>Saurischia</taxon>
        <taxon>Theropoda</taxon>
        <taxon>Coelurosauria</taxon>
        <taxon>Aves</taxon>
        <taxon>Neognathae</taxon>
        <taxon>Neoaves</taxon>
        <taxon>Otidimorphae</taxon>
        <taxon>Musophagiformes</taxon>
        <taxon>Musophagidae</taxon>
        <taxon>Corythaeola</taxon>
    </lineage>
</organism>
<evidence type="ECO:0000313" key="2">
    <source>
        <dbReference type="Proteomes" id="UP000621168"/>
    </source>
</evidence>
<sequence>VSFTPAFCQSGKSVLANFVSESIEGIGSYSPTQGVRILEYEKPNLNSNSKGAGCRFELWDCSGDQNTLIMFEECNLFVMLTRYDAFLLHVLYVIWGIKHWILLNSNSLQHELSHDLDCEYFFYKRKIPNYFSFTFKAYPLNKLKLIHSNLEEDPEDVRMEFMKYFRSIITIINESREKEEMSIIS</sequence>
<protein>
    <submittedName>
        <fullName evidence="1">IFT22 protein</fullName>
    </submittedName>
</protein>
<proteinExistence type="predicted"/>
<name>A0A851LA96_CORCR</name>
<comment type="caution">
    <text evidence="1">The sequence shown here is derived from an EMBL/GenBank/DDBJ whole genome shotgun (WGS) entry which is preliminary data.</text>
</comment>
<evidence type="ECO:0000313" key="1">
    <source>
        <dbReference type="EMBL" id="NXC13083.1"/>
    </source>
</evidence>